<dbReference type="PROSITE" id="PS50893">
    <property type="entry name" value="ABC_TRANSPORTER_2"/>
    <property type="match status" value="2"/>
</dbReference>
<dbReference type="GO" id="GO:0005524">
    <property type="term" value="F:ATP binding"/>
    <property type="evidence" value="ECO:0007669"/>
    <property type="project" value="UniProtKB-KW"/>
</dbReference>
<keyword evidence="11" id="KW-1185">Reference proteome</keyword>
<accession>A0ABT9WZ13</accession>
<evidence type="ECO:0000256" key="3">
    <source>
        <dbReference type="ARBA" id="ARBA00022597"/>
    </source>
</evidence>
<dbReference type="PANTHER" id="PTHR43790:SF3">
    <property type="entry name" value="D-ALLOSE IMPORT ATP-BINDING PROTEIN ALSA-RELATED"/>
    <property type="match status" value="1"/>
</dbReference>
<evidence type="ECO:0000256" key="6">
    <source>
        <dbReference type="ARBA" id="ARBA00022840"/>
    </source>
</evidence>
<dbReference type="CDD" id="cd03215">
    <property type="entry name" value="ABC_Carb_Monos_II"/>
    <property type="match status" value="1"/>
</dbReference>
<evidence type="ECO:0000256" key="2">
    <source>
        <dbReference type="ARBA" id="ARBA00022475"/>
    </source>
</evidence>
<dbReference type="EMBL" id="JAUSTT010000046">
    <property type="protein sequence ID" value="MDQ0178460.1"/>
    <property type="molecule type" value="Genomic_DNA"/>
</dbReference>
<dbReference type="InterPro" id="IPR050107">
    <property type="entry name" value="ABC_carbohydrate_import_ATPase"/>
</dbReference>
<keyword evidence="3" id="KW-0762">Sugar transport</keyword>
<dbReference type="RefSeq" id="WP_307233307.1">
    <property type="nucleotide sequence ID" value="NZ_JAUSTT010000046.1"/>
</dbReference>
<gene>
    <name evidence="10" type="ORF">J2S08_004367</name>
</gene>
<name>A0ABT9WZ13_9BACI</name>
<dbReference type="InterPro" id="IPR017871">
    <property type="entry name" value="ABC_transporter-like_CS"/>
</dbReference>
<dbReference type="Proteomes" id="UP001223586">
    <property type="component" value="Unassembled WGS sequence"/>
</dbReference>
<evidence type="ECO:0000313" key="10">
    <source>
        <dbReference type="EMBL" id="MDQ0178460.1"/>
    </source>
</evidence>
<reference evidence="10 11" key="1">
    <citation type="submission" date="2023-07" db="EMBL/GenBank/DDBJ databases">
        <title>Genomic Encyclopedia of Type Strains, Phase IV (KMG-IV): sequencing the most valuable type-strain genomes for metagenomic binning, comparative biology and taxonomic classification.</title>
        <authorList>
            <person name="Goeker M."/>
        </authorList>
    </citation>
    <scope>NUCLEOTIDE SEQUENCE [LARGE SCALE GENOMIC DNA]</scope>
    <source>
        <strain evidence="10 11">DSM 23837</strain>
    </source>
</reference>
<dbReference type="SUPFAM" id="SSF52540">
    <property type="entry name" value="P-loop containing nucleoside triphosphate hydrolases"/>
    <property type="match status" value="2"/>
</dbReference>
<organism evidence="10 11">
    <name type="scientific">Bacillus chungangensis</name>
    <dbReference type="NCBI Taxonomy" id="587633"/>
    <lineage>
        <taxon>Bacteria</taxon>
        <taxon>Bacillati</taxon>
        <taxon>Bacillota</taxon>
        <taxon>Bacilli</taxon>
        <taxon>Bacillales</taxon>
        <taxon>Bacillaceae</taxon>
        <taxon>Bacillus</taxon>
    </lineage>
</organism>
<evidence type="ECO:0000256" key="4">
    <source>
        <dbReference type="ARBA" id="ARBA00022737"/>
    </source>
</evidence>
<dbReference type="PROSITE" id="PS00211">
    <property type="entry name" value="ABC_TRANSPORTER_1"/>
    <property type="match status" value="1"/>
</dbReference>
<evidence type="ECO:0000256" key="5">
    <source>
        <dbReference type="ARBA" id="ARBA00022741"/>
    </source>
</evidence>
<comment type="caution">
    <text evidence="10">The sequence shown here is derived from an EMBL/GenBank/DDBJ whole genome shotgun (WGS) entry which is preliminary data.</text>
</comment>
<dbReference type="InterPro" id="IPR003593">
    <property type="entry name" value="AAA+_ATPase"/>
</dbReference>
<proteinExistence type="predicted"/>
<keyword evidence="2" id="KW-1003">Cell membrane</keyword>
<keyword evidence="5" id="KW-0547">Nucleotide-binding</keyword>
<sequence length="501" mass="55286">MIAPRLQLKEITKEFSGVKALKGVSLTVMPGSVHALVGENGAGKSTLIKILTGAYSRTSGDIYYEGQRIEQMTPQMSKQLGIHCIYQELNIANHLTIAENIFLGDQPVKKWGMINWKKMNDDAKAILASLRIPLNVKQLAGKTSIAQKQMMEIARAMSQKANVLIMDEPTSSLSEKETEVLLSLVEKLKANGVSIIYISHRMDEIFRIADTVTVLRDGAYIKTLPLKDISSTEELVALMVNRKVANYFHKEDIPLGKTVLKVKQATKQGAFHEVNFSIRQGEILGIAGLVGSGRTEIAEALFGILPIDEGEIIVNDKQAIIRSPRDAIRLGIGFVTENRKETGLALKMSVRENITLANLSLFSRNMLLSRKKEKDISNEYKQKLNIKTASLEQRISHLSGGNQQKAIIARWMLQKPNIFILDEPCRGVDVGAKADIFAQIHTLAKQGVAIMMISSEMTEIVGMSDRVLVMKEGCVAGELSGKDIEPDQILNLAFGGRVHAK</sequence>
<feature type="domain" description="ABC transporter" evidence="9">
    <location>
        <begin position="6"/>
        <end position="242"/>
    </location>
</feature>
<dbReference type="InterPro" id="IPR027417">
    <property type="entry name" value="P-loop_NTPase"/>
</dbReference>
<dbReference type="Pfam" id="PF00005">
    <property type="entry name" value="ABC_tran"/>
    <property type="match status" value="2"/>
</dbReference>
<evidence type="ECO:0000256" key="8">
    <source>
        <dbReference type="ARBA" id="ARBA00023136"/>
    </source>
</evidence>
<protein>
    <submittedName>
        <fullName evidence="10">Ribose transport system ATP-binding protein</fullName>
    </submittedName>
</protein>
<evidence type="ECO:0000256" key="1">
    <source>
        <dbReference type="ARBA" id="ARBA00022448"/>
    </source>
</evidence>
<evidence type="ECO:0000256" key="7">
    <source>
        <dbReference type="ARBA" id="ARBA00022967"/>
    </source>
</evidence>
<evidence type="ECO:0000259" key="9">
    <source>
        <dbReference type="PROSITE" id="PS50893"/>
    </source>
</evidence>
<dbReference type="SMART" id="SM00382">
    <property type="entry name" value="AAA"/>
    <property type="match status" value="2"/>
</dbReference>
<dbReference type="InterPro" id="IPR003439">
    <property type="entry name" value="ABC_transporter-like_ATP-bd"/>
</dbReference>
<dbReference type="Gene3D" id="3.40.50.300">
    <property type="entry name" value="P-loop containing nucleotide triphosphate hydrolases"/>
    <property type="match status" value="2"/>
</dbReference>
<feature type="domain" description="ABC transporter" evidence="9">
    <location>
        <begin position="248"/>
        <end position="497"/>
    </location>
</feature>
<keyword evidence="7" id="KW-1278">Translocase</keyword>
<dbReference type="PANTHER" id="PTHR43790">
    <property type="entry name" value="CARBOHYDRATE TRANSPORT ATP-BINDING PROTEIN MG119-RELATED"/>
    <property type="match status" value="1"/>
</dbReference>
<keyword evidence="6 10" id="KW-0067">ATP-binding</keyword>
<dbReference type="CDD" id="cd03216">
    <property type="entry name" value="ABC_Carb_Monos_I"/>
    <property type="match status" value="1"/>
</dbReference>
<keyword evidence="4" id="KW-0677">Repeat</keyword>
<keyword evidence="1" id="KW-0813">Transport</keyword>
<keyword evidence="8" id="KW-0472">Membrane</keyword>
<evidence type="ECO:0000313" key="11">
    <source>
        <dbReference type="Proteomes" id="UP001223586"/>
    </source>
</evidence>